<dbReference type="EMBL" id="CH476621">
    <property type="protein sequence ID" value="EDN90999.1"/>
    <property type="molecule type" value="Genomic_DNA"/>
</dbReference>
<name>A7E527_SCLS1</name>
<dbReference type="Proteomes" id="UP000001312">
    <property type="component" value="Unassembled WGS sequence"/>
</dbReference>
<dbReference type="HOGENOM" id="CLU_2238222_0_0_1"/>
<dbReference type="KEGG" id="ssl:SS1G_00399"/>
<dbReference type="InParanoid" id="A7E527"/>
<sequence length="105" mass="11892">MAFLLHHPPLISISIFSVYCGDVGGGMPSNHILDSCRLSCAERVLCKREREMTDVLESLLVTPLHYQVSSACWTRAHTSAMRYAVCVDGSSMYVMEYRLLTYHDF</sequence>
<organism evidence="1 2">
    <name type="scientific">Sclerotinia sclerotiorum (strain ATCC 18683 / 1980 / Ss-1)</name>
    <name type="common">White mold</name>
    <name type="synonym">Whetzelinia sclerotiorum</name>
    <dbReference type="NCBI Taxonomy" id="665079"/>
    <lineage>
        <taxon>Eukaryota</taxon>
        <taxon>Fungi</taxon>
        <taxon>Dikarya</taxon>
        <taxon>Ascomycota</taxon>
        <taxon>Pezizomycotina</taxon>
        <taxon>Leotiomycetes</taxon>
        <taxon>Helotiales</taxon>
        <taxon>Sclerotiniaceae</taxon>
        <taxon>Sclerotinia</taxon>
    </lineage>
</organism>
<dbReference type="GeneID" id="5494604"/>
<protein>
    <submittedName>
        <fullName evidence="1">Uncharacterized protein</fullName>
    </submittedName>
</protein>
<keyword evidence="2" id="KW-1185">Reference proteome</keyword>
<dbReference type="AlphaFoldDB" id="A7E527"/>
<reference evidence="2" key="1">
    <citation type="journal article" date="2011" name="PLoS Genet.">
        <title>Genomic analysis of the necrotrophic fungal pathogens Sclerotinia sclerotiorum and Botrytis cinerea.</title>
        <authorList>
            <person name="Amselem J."/>
            <person name="Cuomo C.A."/>
            <person name="van Kan J.A."/>
            <person name="Viaud M."/>
            <person name="Benito E.P."/>
            <person name="Couloux A."/>
            <person name="Coutinho P.M."/>
            <person name="de Vries R.P."/>
            <person name="Dyer P.S."/>
            <person name="Fillinger S."/>
            <person name="Fournier E."/>
            <person name="Gout L."/>
            <person name="Hahn M."/>
            <person name="Kohn L."/>
            <person name="Lapalu N."/>
            <person name="Plummer K.M."/>
            <person name="Pradier J.M."/>
            <person name="Quevillon E."/>
            <person name="Sharon A."/>
            <person name="Simon A."/>
            <person name="ten Have A."/>
            <person name="Tudzynski B."/>
            <person name="Tudzynski P."/>
            <person name="Wincker P."/>
            <person name="Andrew M."/>
            <person name="Anthouard V."/>
            <person name="Beever R.E."/>
            <person name="Beffa R."/>
            <person name="Benoit I."/>
            <person name="Bouzid O."/>
            <person name="Brault B."/>
            <person name="Chen Z."/>
            <person name="Choquer M."/>
            <person name="Collemare J."/>
            <person name="Cotton P."/>
            <person name="Danchin E.G."/>
            <person name="Da Silva C."/>
            <person name="Gautier A."/>
            <person name="Giraud C."/>
            <person name="Giraud T."/>
            <person name="Gonzalez C."/>
            <person name="Grossetete S."/>
            <person name="Guldener U."/>
            <person name="Henrissat B."/>
            <person name="Howlett B.J."/>
            <person name="Kodira C."/>
            <person name="Kretschmer M."/>
            <person name="Lappartient A."/>
            <person name="Leroch M."/>
            <person name="Levis C."/>
            <person name="Mauceli E."/>
            <person name="Neuveglise C."/>
            <person name="Oeser B."/>
            <person name="Pearson M."/>
            <person name="Poulain J."/>
            <person name="Poussereau N."/>
            <person name="Quesneville H."/>
            <person name="Rascle C."/>
            <person name="Schumacher J."/>
            <person name="Segurens B."/>
            <person name="Sexton A."/>
            <person name="Silva E."/>
            <person name="Sirven C."/>
            <person name="Soanes D.M."/>
            <person name="Talbot N.J."/>
            <person name="Templeton M."/>
            <person name="Yandava C."/>
            <person name="Yarden O."/>
            <person name="Zeng Q."/>
            <person name="Rollins J.A."/>
            <person name="Lebrun M.H."/>
            <person name="Dickman M."/>
        </authorList>
    </citation>
    <scope>NUCLEOTIDE SEQUENCE [LARGE SCALE GENOMIC DNA]</scope>
    <source>
        <strain evidence="2">ATCC 18683 / 1980 / Ss-1</strain>
    </source>
</reference>
<accession>A7E527</accession>
<evidence type="ECO:0000313" key="2">
    <source>
        <dbReference type="Proteomes" id="UP000001312"/>
    </source>
</evidence>
<proteinExistence type="predicted"/>
<evidence type="ECO:0000313" key="1">
    <source>
        <dbReference type="EMBL" id="EDN90999.1"/>
    </source>
</evidence>
<gene>
    <name evidence="1" type="ORF">SS1G_00399</name>
</gene>
<dbReference type="RefSeq" id="XP_001598313.1">
    <property type="nucleotide sequence ID" value="XM_001598263.1"/>
</dbReference>